<dbReference type="CDD" id="cd23787">
    <property type="entry name" value="RWD_CSM1"/>
    <property type="match status" value="1"/>
</dbReference>
<dbReference type="SMART" id="SM00384">
    <property type="entry name" value="AT_hook"/>
    <property type="match status" value="2"/>
</dbReference>
<gene>
    <name evidence="4" type="ORF">HKI87_12g70300</name>
</gene>
<reference evidence="4 5" key="1">
    <citation type="submission" date="2024-03" db="EMBL/GenBank/DDBJ databases">
        <title>Complete genome sequence of the green alga Chloropicon roscoffensis RCC1871.</title>
        <authorList>
            <person name="Lemieux C."/>
            <person name="Pombert J.-F."/>
            <person name="Otis C."/>
            <person name="Turmel M."/>
        </authorList>
    </citation>
    <scope>NUCLEOTIDE SEQUENCE [LARGE SCALE GENOMIC DNA]</scope>
    <source>
        <strain evidence="4 5">RCC1871</strain>
    </source>
</reference>
<feature type="region of interest" description="Disordered" evidence="2">
    <location>
        <begin position="31"/>
        <end position="162"/>
    </location>
</feature>
<feature type="domain" description="DUF7806" evidence="3">
    <location>
        <begin position="365"/>
        <end position="452"/>
    </location>
</feature>
<accession>A0AAX4PHE2</accession>
<dbReference type="GO" id="GO:0003677">
    <property type="term" value="F:DNA binding"/>
    <property type="evidence" value="ECO:0007669"/>
    <property type="project" value="InterPro"/>
</dbReference>
<keyword evidence="1" id="KW-0175">Coiled coil</keyword>
<protein>
    <recommendedName>
        <fullName evidence="3">DUF7806 domain-containing protein</fullName>
    </recommendedName>
</protein>
<evidence type="ECO:0000256" key="2">
    <source>
        <dbReference type="SAM" id="MobiDB-lite"/>
    </source>
</evidence>
<evidence type="ECO:0000256" key="1">
    <source>
        <dbReference type="SAM" id="Coils"/>
    </source>
</evidence>
<name>A0AAX4PHE2_9CHLO</name>
<feature type="compositionally biased region" description="Basic residues" evidence="2">
    <location>
        <begin position="127"/>
        <end position="147"/>
    </location>
</feature>
<dbReference type="EMBL" id="CP151512">
    <property type="protein sequence ID" value="WZN65471.1"/>
    <property type="molecule type" value="Genomic_DNA"/>
</dbReference>
<dbReference type="Proteomes" id="UP001472866">
    <property type="component" value="Chromosome 12"/>
</dbReference>
<organism evidence="4 5">
    <name type="scientific">Chloropicon roscoffensis</name>
    <dbReference type="NCBI Taxonomy" id="1461544"/>
    <lineage>
        <taxon>Eukaryota</taxon>
        <taxon>Viridiplantae</taxon>
        <taxon>Chlorophyta</taxon>
        <taxon>Chloropicophyceae</taxon>
        <taxon>Chloropicales</taxon>
        <taxon>Chloropicaceae</taxon>
        <taxon>Chloropicon</taxon>
    </lineage>
</organism>
<proteinExistence type="predicted"/>
<evidence type="ECO:0000313" key="5">
    <source>
        <dbReference type="Proteomes" id="UP001472866"/>
    </source>
</evidence>
<feature type="compositionally biased region" description="Polar residues" evidence="2">
    <location>
        <begin position="37"/>
        <end position="58"/>
    </location>
</feature>
<dbReference type="InterPro" id="IPR056708">
    <property type="entry name" value="DUF7806"/>
</dbReference>
<dbReference type="InterPro" id="IPR017956">
    <property type="entry name" value="AT_hook_DNA-bd_motif"/>
</dbReference>
<evidence type="ECO:0000259" key="3">
    <source>
        <dbReference type="Pfam" id="PF25091"/>
    </source>
</evidence>
<keyword evidence="5" id="KW-1185">Reference proteome</keyword>
<evidence type="ECO:0000313" key="4">
    <source>
        <dbReference type="EMBL" id="WZN65471.1"/>
    </source>
</evidence>
<feature type="compositionally biased region" description="Basic residues" evidence="2">
    <location>
        <begin position="68"/>
        <end position="79"/>
    </location>
</feature>
<dbReference type="AlphaFoldDB" id="A0AAX4PHE2"/>
<feature type="coiled-coil region" evidence="1">
    <location>
        <begin position="323"/>
        <end position="350"/>
    </location>
</feature>
<sequence length="455" mass="49876">MELEAGGPAAEAVEVAGPVVAERQGRALRQRKPVNYNVKSMESNGSNTPSWLKSTSVHQEAAKENKKPGKKRGRPPKKAAKVEEPVAKEEVKPEVAEAAKSLLAVAPTRPKGFKLSEAKKTTSAKPAPKRRKKDTAEPKKKRGRPPKKAVPLKTPDPAPVAVIPDDDLTVSEVETPDLARFCKRPASSRPTAPSATTRRLEALYDAAEADLPLRNPRAAKGLSGEILDNLCGGRGESSVLRDLLDQYNEMKMKYQELKSSRMSHVQSMLEEQSKNILKQQEASDKLVKHWKQEAYKQADMVNLAVEEAVKEAHDKLVYLGNKRNGLERECGELRDEVRRLAEENEQLRGGAGSSAGAAATFGGPLLSLLTGLDVLEHSNKAETYRILHARTGFSFELDCSNLANEAAESSDIGYVPVSFGTLDSKLPEYLKEEIYFDRSQVPILLEKILATVKVS</sequence>
<dbReference type="Pfam" id="PF25091">
    <property type="entry name" value="DUF7806"/>
    <property type="match status" value="1"/>
</dbReference>
<feature type="compositionally biased region" description="Basic and acidic residues" evidence="2">
    <location>
        <begin position="80"/>
        <end position="97"/>
    </location>
</feature>